<dbReference type="EMBL" id="PDCK01000039">
    <property type="protein sequence ID" value="PRQ57108.1"/>
    <property type="molecule type" value="Genomic_DNA"/>
</dbReference>
<proteinExistence type="predicted"/>
<feature type="chain" id="PRO_5015153050" description="Secreted protein" evidence="1">
    <location>
        <begin position="27"/>
        <end position="94"/>
    </location>
</feature>
<dbReference type="Gramene" id="PRQ57108">
    <property type="protein sequence ID" value="PRQ57108"/>
    <property type="gene ID" value="RchiOBHm_Chr1g0344671"/>
</dbReference>
<evidence type="ECO:0000313" key="3">
    <source>
        <dbReference type="Proteomes" id="UP000238479"/>
    </source>
</evidence>
<evidence type="ECO:0008006" key="4">
    <source>
        <dbReference type="Google" id="ProtNLM"/>
    </source>
</evidence>
<keyword evidence="1" id="KW-0732">Signal</keyword>
<organism evidence="2 3">
    <name type="scientific">Rosa chinensis</name>
    <name type="common">China rose</name>
    <dbReference type="NCBI Taxonomy" id="74649"/>
    <lineage>
        <taxon>Eukaryota</taxon>
        <taxon>Viridiplantae</taxon>
        <taxon>Streptophyta</taxon>
        <taxon>Embryophyta</taxon>
        <taxon>Tracheophyta</taxon>
        <taxon>Spermatophyta</taxon>
        <taxon>Magnoliopsida</taxon>
        <taxon>eudicotyledons</taxon>
        <taxon>Gunneridae</taxon>
        <taxon>Pentapetalae</taxon>
        <taxon>rosids</taxon>
        <taxon>fabids</taxon>
        <taxon>Rosales</taxon>
        <taxon>Rosaceae</taxon>
        <taxon>Rosoideae</taxon>
        <taxon>Rosoideae incertae sedis</taxon>
        <taxon>Rosa</taxon>
    </lineage>
</organism>
<gene>
    <name evidence="2" type="ORF">RchiOBHm_Chr1g0344671</name>
</gene>
<keyword evidence="3" id="KW-1185">Reference proteome</keyword>
<reference evidence="2 3" key="1">
    <citation type="journal article" date="2018" name="Nat. Genet.">
        <title>The Rosa genome provides new insights in the design of modern roses.</title>
        <authorList>
            <person name="Bendahmane M."/>
        </authorList>
    </citation>
    <scope>NUCLEOTIDE SEQUENCE [LARGE SCALE GENOMIC DNA]</scope>
    <source>
        <strain evidence="3">cv. Old Blush</strain>
    </source>
</reference>
<dbReference type="Proteomes" id="UP000238479">
    <property type="component" value="Chromosome 1"/>
</dbReference>
<protein>
    <recommendedName>
        <fullName evidence="4">Secreted protein</fullName>
    </recommendedName>
</protein>
<name>A0A2P6SEK1_ROSCH</name>
<dbReference type="AlphaFoldDB" id="A0A2P6SEK1"/>
<evidence type="ECO:0000256" key="1">
    <source>
        <dbReference type="SAM" id="SignalP"/>
    </source>
</evidence>
<comment type="caution">
    <text evidence="2">The sequence shown here is derived from an EMBL/GenBank/DDBJ whole genome shotgun (WGS) entry which is preliminary data.</text>
</comment>
<sequence>MQKGVHIVKLLLFLCASFTVIPVSCSYSVIMCLEVLFCLDFLHCNHDDVACSNVCRMIQIQKKRIQNTHTHSLSLSLSLRFLSIPCSPQYLMLS</sequence>
<feature type="signal peptide" evidence="1">
    <location>
        <begin position="1"/>
        <end position="26"/>
    </location>
</feature>
<evidence type="ECO:0000313" key="2">
    <source>
        <dbReference type="EMBL" id="PRQ57108.1"/>
    </source>
</evidence>
<accession>A0A2P6SEK1</accession>